<evidence type="ECO:0000313" key="3">
    <source>
        <dbReference type="Proteomes" id="UP001194469"/>
    </source>
</evidence>
<keyword evidence="1" id="KW-1133">Transmembrane helix</keyword>
<keyword evidence="1" id="KW-0812">Transmembrane</keyword>
<comment type="caution">
    <text evidence="2">The sequence shown here is derived from an EMBL/GenBank/DDBJ whole genome shotgun (WGS) entry which is preliminary data.</text>
</comment>
<gene>
    <name evidence="2" type="ORF">FVW20_13420</name>
</gene>
<proteinExistence type="predicted"/>
<dbReference type="EMBL" id="VRYY01000432">
    <property type="protein sequence ID" value="MBG3877979.1"/>
    <property type="molecule type" value="Genomic_DNA"/>
</dbReference>
<keyword evidence="1" id="KW-0472">Membrane</keyword>
<keyword evidence="3" id="KW-1185">Reference proteome</keyword>
<feature type="non-terminal residue" evidence="2">
    <location>
        <position position="89"/>
    </location>
</feature>
<name>A0ABS0J6H1_9BACT</name>
<accession>A0ABS0J6H1</accession>
<reference evidence="2 3" key="1">
    <citation type="submission" date="2019-08" db="EMBL/GenBank/DDBJ databases">
        <authorList>
            <person name="Luo N."/>
        </authorList>
    </citation>
    <scope>NUCLEOTIDE SEQUENCE [LARGE SCALE GENOMIC DNA]</scope>
    <source>
        <strain evidence="2 3">NCIMB 9442</strain>
    </source>
</reference>
<feature type="transmembrane region" description="Helical" evidence="1">
    <location>
        <begin position="33"/>
        <end position="54"/>
    </location>
</feature>
<sequence length="89" mass="9066">MENPRPPFSLVLIVLGTVLTLLAAGLALPGGIMWSVIALCGGLALTAGAVAYDLRSNASLLEQQRAGLAAQGPVRVLDGLRARGAVPHP</sequence>
<protein>
    <submittedName>
        <fullName evidence="2">Chemotaxis protein</fullName>
    </submittedName>
</protein>
<evidence type="ECO:0000256" key="1">
    <source>
        <dbReference type="SAM" id="Phobius"/>
    </source>
</evidence>
<dbReference type="Proteomes" id="UP001194469">
    <property type="component" value="Unassembled WGS sequence"/>
</dbReference>
<organism evidence="2 3">
    <name type="scientific">Nitratidesulfovibrio oxamicus</name>
    <dbReference type="NCBI Taxonomy" id="32016"/>
    <lineage>
        <taxon>Bacteria</taxon>
        <taxon>Pseudomonadati</taxon>
        <taxon>Thermodesulfobacteriota</taxon>
        <taxon>Desulfovibrionia</taxon>
        <taxon>Desulfovibrionales</taxon>
        <taxon>Desulfovibrionaceae</taxon>
        <taxon>Nitratidesulfovibrio</taxon>
    </lineage>
</organism>
<evidence type="ECO:0000313" key="2">
    <source>
        <dbReference type="EMBL" id="MBG3877979.1"/>
    </source>
</evidence>